<proteinExistence type="inferred from homology"/>
<dbReference type="PROSITE" id="PS00435">
    <property type="entry name" value="PEROXIDASE_1"/>
    <property type="match status" value="1"/>
</dbReference>
<evidence type="ECO:0000256" key="14">
    <source>
        <dbReference type="PIRSR" id="PIRSR601621-2"/>
    </source>
</evidence>
<dbReference type="PANTHER" id="PTHR31356:SF66">
    <property type="entry name" value="CATALASE-PEROXIDASE"/>
    <property type="match status" value="1"/>
</dbReference>
<dbReference type="GO" id="GO:0020037">
    <property type="term" value="F:heme binding"/>
    <property type="evidence" value="ECO:0007669"/>
    <property type="project" value="UniProtKB-UniRule"/>
</dbReference>
<keyword evidence="4 16" id="KW-0575">Peroxidase</keyword>
<evidence type="ECO:0000313" key="18">
    <source>
        <dbReference type="EMBL" id="KAF7360777.1"/>
    </source>
</evidence>
<evidence type="ECO:0000259" key="17">
    <source>
        <dbReference type="PROSITE" id="PS50873"/>
    </source>
</evidence>
<dbReference type="Proteomes" id="UP000620124">
    <property type="component" value="Unassembled WGS sequence"/>
</dbReference>
<dbReference type="SUPFAM" id="SSF48113">
    <property type="entry name" value="Heme-dependent peroxidases"/>
    <property type="match status" value="1"/>
</dbReference>
<dbReference type="InterPro" id="IPR044831">
    <property type="entry name" value="Ccp1-like"/>
</dbReference>
<dbReference type="GO" id="GO:0004601">
    <property type="term" value="F:peroxidase activity"/>
    <property type="evidence" value="ECO:0007669"/>
    <property type="project" value="UniProtKB-KW"/>
</dbReference>
<evidence type="ECO:0000256" key="1">
    <source>
        <dbReference type="ARBA" id="ARBA00004613"/>
    </source>
</evidence>
<keyword evidence="7" id="KW-0732">Signal</keyword>
<dbReference type="Gene3D" id="1.10.420.10">
    <property type="entry name" value="Peroxidase, domain 2"/>
    <property type="match status" value="2"/>
</dbReference>
<dbReference type="InterPro" id="IPR010255">
    <property type="entry name" value="Haem_peroxidase_sf"/>
</dbReference>
<feature type="disulfide bond" evidence="15">
    <location>
        <begin position="189"/>
        <end position="238"/>
    </location>
</feature>
<dbReference type="InterPro" id="IPR001621">
    <property type="entry name" value="Ligninase"/>
</dbReference>
<dbReference type="GO" id="GO:0042744">
    <property type="term" value="P:hydrogen peroxide catabolic process"/>
    <property type="evidence" value="ECO:0007669"/>
    <property type="project" value="UniProtKB-KW"/>
</dbReference>
<evidence type="ECO:0000313" key="19">
    <source>
        <dbReference type="Proteomes" id="UP000620124"/>
    </source>
</evidence>
<keyword evidence="13" id="KW-0376">Hydrogen peroxide</keyword>
<dbReference type="Pfam" id="PF00141">
    <property type="entry name" value="peroxidase"/>
    <property type="match status" value="1"/>
</dbReference>
<keyword evidence="8 14" id="KW-0106">Calcium</keyword>
<comment type="subcellular location">
    <subcellularLocation>
        <location evidence="1">Secreted</location>
    </subcellularLocation>
</comment>
<feature type="domain" description="Plant heme peroxidase family profile" evidence="17">
    <location>
        <begin position="29"/>
        <end position="242"/>
    </location>
</feature>
<dbReference type="EMBL" id="JACAZI010000005">
    <property type="protein sequence ID" value="KAF7360777.1"/>
    <property type="molecule type" value="Genomic_DNA"/>
</dbReference>
<keyword evidence="11 15" id="KW-1015">Disulfide bond</keyword>
<keyword evidence="10 14" id="KW-0408">Iron</keyword>
<comment type="cofactor">
    <cofactor evidence="14 16">
        <name>Ca(2+)</name>
        <dbReference type="ChEBI" id="CHEBI:29108"/>
    </cofactor>
    <text evidence="14 16">Binds 2 calcium ions per subunit.</text>
</comment>
<sequence length="259" mass="27512">MVTERLSPRTTASTTSWTLKKKFINNHTTITAGDFIQFAGAVGVSNCLGAPRLEFLLGHPKAAAASPPGLVPEPQDTVTCILARFQEVNFSPEEVVALLASHTVVTADHVDPTVAGYLSIHLFFVNSNVLTTYHLIQRPASSIPSTFFIETQLHGIVFPVNGSNVGEAEAPLPRRDATPIRFFDSRTACAWQSMTVGQANLQAKFKAAMSKMATIGTTVIGTLHLPAGKTMNDIEQACASAAFPSLTAEPGPATSVPPV</sequence>
<evidence type="ECO:0000256" key="11">
    <source>
        <dbReference type="ARBA" id="ARBA00023157"/>
    </source>
</evidence>
<keyword evidence="3" id="KW-0964">Secreted</keyword>
<keyword evidence="19" id="KW-1185">Reference proteome</keyword>
<evidence type="ECO:0000256" key="9">
    <source>
        <dbReference type="ARBA" id="ARBA00023002"/>
    </source>
</evidence>
<evidence type="ECO:0000256" key="5">
    <source>
        <dbReference type="ARBA" id="ARBA00022617"/>
    </source>
</evidence>
<dbReference type="PRINTS" id="PR00462">
    <property type="entry name" value="LIGNINASE"/>
</dbReference>
<dbReference type="InterPro" id="IPR002016">
    <property type="entry name" value="Haem_peroxidase"/>
</dbReference>
<evidence type="ECO:0000256" key="15">
    <source>
        <dbReference type="PIRSR" id="PIRSR601621-4"/>
    </source>
</evidence>
<keyword evidence="12" id="KW-0325">Glycoprotein</keyword>
<gene>
    <name evidence="18" type="ORF">MVEN_00809700</name>
</gene>
<keyword evidence="9 16" id="KW-0560">Oxidoreductase</keyword>
<dbReference type="InterPro" id="IPR024589">
    <property type="entry name" value="Ligninase_C"/>
</dbReference>
<evidence type="ECO:0000256" key="13">
    <source>
        <dbReference type="ARBA" id="ARBA00023324"/>
    </source>
</evidence>
<comment type="similarity">
    <text evidence="2 16">Belongs to the peroxidase family. Ligninase subfamily.</text>
</comment>
<dbReference type="GO" id="GO:0034599">
    <property type="term" value="P:cellular response to oxidative stress"/>
    <property type="evidence" value="ECO:0007669"/>
    <property type="project" value="InterPro"/>
</dbReference>
<feature type="binding site" evidence="14">
    <location>
        <position position="132"/>
    </location>
    <ligand>
        <name>Ca(2+)</name>
        <dbReference type="ChEBI" id="CHEBI:29108"/>
        <label>2</label>
    </ligand>
</feature>
<feature type="binding site" evidence="14">
    <location>
        <position position="103"/>
    </location>
    <ligand>
        <name>Ca(2+)</name>
        <dbReference type="ChEBI" id="CHEBI:29108"/>
        <label>2</label>
    </ligand>
</feature>
<feature type="binding site" description="axial binding residue" evidence="14">
    <location>
        <position position="102"/>
    </location>
    <ligand>
        <name>heme b</name>
        <dbReference type="ChEBI" id="CHEBI:60344"/>
    </ligand>
    <ligandPart>
        <name>Fe</name>
        <dbReference type="ChEBI" id="CHEBI:18248"/>
    </ligandPart>
</feature>
<dbReference type="PROSITE" id="PS50873">
    <property type="entry name" value="PEROXIDASE_4"/>
    <property type="match status" value="1"/>
</dbReference>
<evidence type="ECO:0000256" key="8">
    <source>
        <dbReference type="ARBA" id="ARBA00022837"/>
    </source>
</evidence>
<evidence type="ECO:0000256" key="10">
    <source>
        <dbReference type="ARBA" id="ARBA00023004"/>
    </source>
</evidence>
<evidence type="ECO:0000256" key="3">
    <source>
        <dbReference type="ARBA" id="ARBA00022525"/>
    </source>
</evidence>
<evidence type="ECO:0000256" key="7">
    <source>
        <dbReference type="ARBA" id="ARBA00022729"/>
    </source>
</evidence>
<reference evidence="18" key="1">
    <citation type="submission" date="2020-05" db="EMBL/GenBank/DDBJ databases">
        <title>Mycena genomes resolve the evolution of fungal bioluminescence.</title>
        <authorList>
            <person name="Tsai I.J."/>
        </authorList>
    </citation>
    <scope>NUCLEOTIDE SEQUENCE</scope>
    <source>
        <strain evidence="18">CCC161011</strain>
    </source>
</reference>
<keyword evidence="6 14" id="KW-0479">Metal-binding</keyword>
<dbReference type="Gene3D" id="1.10.520.10">
    <property type="match status" value="1"/>
</dbReference>
<evidence type="ECO:0000256" key="4">
    <source>
        <dbReference type="ARBA" id="ARBA00022559"/>
    </source>
</evidence>
<dbReference type="GO" id="GO:0005576">
    <property type="term" value="C:extracellular region"/>
    <property type="evidence" value="ECO:0007669"/>
    <property type="project" value="UniProtKB-SubCell"/>
</dbReference>
<keyword evidence="5 14" id="KW-0349">Heme</keyword>
<dbReference type="EC" id="1.11.1.-" evidence="16"/>
<comment type="cofactor">
    <cofactor evidence="14">
        <name>heme b</name>
        <dbReference type="ChEBI" id="CHEBI:60344"/>
    </cofactor>
    <text evidence="14">Binds 1 heme b (iron(II)-protoporphyrin IX) group per subunit.</text>
</comment>
<dbReference type="PANTHER" id="PTHR31356">
    <property type="entry name" value="THYLAKOID LUMENAL 29 KDA PROTEIN, CHLOROPLASTIC-RELATED"/>
    <property type="match status" value="1"/>
</dbReference>
<dbReference type="GO" id="GO:0046872">
    <property type="term" value="F:metal ion binding"/>
    <property type="evidence" value="ECO:0007669"/>
    <property type="project" value="UniProtKB-UniRule"/>
</dbReference>
<accession>A0A8H7D656</accession>
<evidence type="ECO:0000256" key="12">
    <source>
        <dbReference type="ARBA" id="ARBA00023180"/>
    </source>
</evidence>
<dbReference type="Pfam" id="PF11895">
    <property type="entry name" value="Peroxidase_ext"/>
    <property type="match status" value="1"/>
</dbReference>
<dbReference type="AlphaFoldDB" id="A0A8H7D656"/>
<dbReference type="GO" id="GO:0000302">
    <property type="term" value="P:response to reactive oxygen species"/>
    <property type="evidence" value="ECO:0007669"/>
    <property type="project" value="TreeGrafter"/>
</dbReference>
<organism evidence="18 19">
    <name type="scientific">Mycena venus</name>
    <dbReference type="NCBI Taxonomy" id="2733690"/>
    <lineage>
        <taxon>Eukaryota</taxon>
        <taxon>Fungi</taxon>
        <taxon>Dikarya</taxon>
        <taxon>Basidiomycota</taxon>
        <taxon>Agaricomycotina</taxon>
        <taxon>Agaricomycetes</taxon>
        <taxon>Agaricomycetidae</taxon>
        <taxon>Agaricales</taxon>
        <taxon>Marasmiineae</taxon>
        <taxon>Mycenaceae</taxon>
        <taxon>Mycena</taxon>
    </lineage>
</organism>
<protein>
    <recommendedName>
        <fullName evidence="16">Peroxidase</fullName>
        <ecNumber evidence="16">1.11.1.-</ecNumber>
    </recommendedName>
</protein>
<dbReference type="OrthoDB" id="2113341at2759"/>
<evidence type="ECO:0000256" key="16">
    <source>
        <dbReference type="RuleBase" id="RU363051"/>
    </source>
</evidence>
<dbReference type="InterPro" id="IPR019793">
    <property type="entry name" value="Peroxidases_heam-ligand_BS"/>
</dbReference>
<evidence type="ECO:0000256" key="6">
    <source>
        <dbReference type="ARBA" id="ARBA00022723"/>
    </source>
</evidence>
<name>A0A8H7D656_9AGAR</name>
<comment type="caution">
    <text evidence="18">The sequence shown here is derived from an EMBL/GenBank/DDBJ whole genome shotgun (WGS) entry which is preliminary data.</text>
</comment>
<evidence type="ECO:0000256" key="2">
    <source>
        <dbReference type="ARBA" id="ARBA00006089"/>
    </source>
</evidence>